<reference evidence="4 5" key="1">
    <citation type="submission" date="2021-03" db="EMBL/GenBank/DDBJ databases">
        <title>Complete Genome Sequences of Two Lysobacter Strains Isolated from Sea Water (Lysobacter caseinilyticus) and Soil (Lysobacter helvus) in South Korea.</title>
        <authorList>
            <person name="Watanabe Y."/>
            <person name="Arakawa K."/>
        </authorList>
    </citation>
    <scope>NUCLEOTIDE SEQUENCE [LARGE SCALE GENOMIC DNA]</scope>
    <source>
        <strain evidence="4 5">KVB24</strain>
    </source>
</reference>
<organism evidence="4 5">
    <name type="scientific">Noviluteimonas caseinilytica</name>
    <dbReference type="NCBI Taxonomy" id="2675101"/>
    <lineage>
        <taxon>Bacteria</taxon>
        <taxon>Pseudomonadati</taxon>
        <taxon>Pseudomonadota</taxon>
        <taxon>Gammaproteobacteria</taxon>
        <taxon>Lysobacterales</taxon>
        <taxon>Lysobacteraceae</taxon>
        <taxon>Noviluteimonas</taxon>
    </lineage>
</organism>
<gene>
    <name evidence="4" type="ORF">LYSCAS_11130</name>
</gene>
<protein>
    <recommendedName>
        <fullName evidence="3">M23ase beta-sheet core domain-containing protein</fullName>
    </recommendedName>
</protein>
<feature type="chain" id="PRO_5045710735" description="M23ase beta-sheet core domain-containing protein" evidence="2">
    <location>
        <begin position="25"/>
        <end position="242"/>
    </location>
</feature>
<dbReference type="InterPro" id="IPR050570">
    <property type="entry name" value="Cell_wall_metabolism_enzyme"/>
</dbReference>
<dbReference type="EMBL" id="AP024545">
    <property type="protein sequence ID" value="BCT92089.1"/>
    <property type="molecule type" value="Genomic_DNA"/>
</dbReference>
<proteinExistence type="predicted"/>
<dbReference type="PROSITE" id="PS51257">
    <property type="entry name" value="PROKAR_LIPOPROTEIN"/>
    <property type="match status" value="1"/>
</dbReference>
<feature type="signal peptide" evidence="2">
    <location>
        <begin position="1"/>
        <end position="24"/>
    </location>
</feature>
<dbReference type="Proteomes" id="UP000681317">
    <property type="component" value="Chromosome"/>
</dbReference>
<dbReference type="Pfam" id="PF01551">
    <property type="entry name" value="Peptidase_M23"/>
    <property type="match status" value="1"/>
</dbReference>
<evidence type="ECO:0000313" key="5">
    <source>
        <dbReference type="Proteomes" id="UP000681317"/>
    </source>
</evidence>
<evidence type="ECO:0000256" key="2">
    <source>
        <dbReference type="SAM" id="SignalP"/>
    </source>
</evidence>
<accession>A0ABM7Q456</accession>
<dbReference type="Gene3D" id="2.70.70.10">
    <property type="entry name" value="Glucose Permease (Domain IIA)"/>
    <property type="match status" value="1"/>
</dbReference>
<evidence type="ECO:0000313" key="4">
    <source>
        <dbReference type="EMBL" id="BCT92089.1"/>
    </source>
</evidence>
<evidence type="ECO:0000259" key="3">
    <source>
        <dbReference type="Pfam" id="PF01551"/>
    </source>
</evidence>
<keyword evidence="5" id="KW-1185">Reference proteome</keyword>
<dbReference type="PANTHER" id="PTHR21666:SF289">
    <property type="entry name" value="L-ALA--D-GLU ENDOPEPTIDASE"/>
    <property type="match status" value="1"/>
</dbReference>
<dbReference type="InterPro" id="IPR011055">
    <property type="entry name" value="Dup_hybrid_motif"/>
</dbReference>
<keyword evidence="1 2" id="KW-0732">Signal</keyword>
<dbReference type="InterPro" id="IPR016047">
    <property type="entry name" value="M23ase_b-sheet_dom"/>
</dbReference>
<dbReference type="SUPFAM" id="SSF51261">
    <property type="entry name" value="Duplicated hybrid motif"/>
    <property type="match status" value="1"/>
</dbReference>
<dbReference type="CDD" id="cd12797">
    <property type="entry name" value="M23_peptidase"/>
    <property type="match status" value="1"/>
</dbReference>
<name>A0ABM7Q456_9GAMM</name>
<evidence type="ECO:0000256" key="1">
    <source>
        <dbReference type="ARBA" id="ARBA00022729"/>
    </source>
</evidence>
<dbReference type="PANTHER" id="PTHR21666">
    <property type="entry name" value="PEPTIDASE-RELATED"/>
    <property type="match status" value="1"/>
</dbReference>
<sequence length="242" mass="25518">MRHPWRSIAAAALLLGGCIATAVAAPPGEDDARALPDKAASGGLVPGAKPVVDLVQSLLAMPLEVARVTSGFAMRRHPIKKHRHHHAGVDFAARHGAPVRTVGDGVVAFAGTQSGYGNVIYIEHGLGGRTTVYAHLDRIDVRKGQHLRQGDTIGTVGSTGLATGPHLHFEVREGGKPIDPMSLAYEAVMDPRTPMPQAHDAMAQALPDTHAMSAQCVGLLQKASLEALDSDELDLLRQGCIR</sequence>
<feature type="domain" description="M23ase beta-sheet core" evidence="3">
    <location>
        <begin position="85"/>
        <end position="180"/>
    </location>
</feature>